<dbReference type="PROSITE" id="PS51257">
    <property type="entry name" value="PROKAR_LIPOPROTEIN"/>
    <property type="match status" value="1"/>
</dbReference>
<dbReference type="AlphaFoldDB" id="A0A7G1HYE3"/>
<feature type="repeat" description="TPR" evidence="1">
    <location>
        <begin position="248"/>
        <end position="281"/>
    </location>
</feature>
<evidence type="ECO:0000256" key="1">
    <source>
        <dbReference type="PROSITE-ProRule" id="PRU00339"/>
    </source>
</evidence>
<dbReference type="RefSeq" id="WP_246469104.1">
    <property type="nucleotide sequence ID" value="NZ_AP023322.1"/>
</dbReference>
<dbReference type="InterPro" id="IPR011990">
    <property type="entry name" value="TPR-like_helical_dom_sf"/>
</dbReference>
<gene>
    <name evidence="2" type="primary">sprE</name>
    <name evidence="2" type="ORF">Cop2CBH44_18070</name>
</gene>
<dbReference type="Gene3D" id="1.25.40.10">
    <property type="entry name" value="Tetratricopeptide repeat domain"/>
    <property type="match status" value="4"/>
</dbReference>
<protein>
    <submittedName>
        <fullName evidence="2">Gliding motility protein</fullName>
    </submittedName>
</protein>
<dbReference type="Pfam" id="PF13432">
    <property type="entry name" value="TPR_16"/>
    <property type="match status" value="1"/>
</dbReference>
<dbReference type="InterPro" id="IPR019734">
    <property type="entry name" value="TPR_rpt"/>
</dbReference>
<reference evidence="3" key="1">
    <citation type="submission" date="2020-07" db="EMBL/GenBank/DDBJ databases">
        <title>Complete genome sequencing of Coprobacter sp. strain 2CBH44.</title>
        <authorList>
            <person name="Sakamoto M."/>
            <person name="Murakami T."/>
            <person name="Mori H."/>
        </authorList>
    </citation>
    <scope>NUCLEOTIDE SEQUENCE [LARGE SCALE GENOMIC DNA]</scope>
    <source>
        <strain evidence="3">2CBH44</strain>
    </source>
</reference>
<dbReference type="EMBL" id="AP023322">
    <property type="protein sequence ID" value="BCI63454.1"/>
    <property type="molecule type" value="Genomic_DNA"/>
</dbReference>
<accession>A0A7G1HYE3</accession>
<dbReference type="SUPFAM" id="SSF81901">
    <property type="entry name" value="HCP-like"/>
    <property type="match status" value="1"/>
</dbReference>
<organism evidence="2 3">
    <name type="scientific">Coprobacter secundus subsp. similis</name>
    <dbReference type="NCBI Taxonomy" id="2751153"/>
    <lineage>
        <taxon>Bacteria</taxon>
        <taxon>Pseudomonadati</taxon>
        <taxon>Bacteroidota</taxon>
        <taxon>Bacteroidia</taxon>
        <taxon>Bacteroidales</taxon>
        <taxon>Barnesiellaceae</taxon>
        <taxon>Coprobacter</taxon>
    </lineage>
</organism>
<proteinExistence type="predicted"/>
<dbReference type="PROSITE" id="PS50005">
    <property type="entry name" value="TPR"/>
    <property type="match status" value="1"/>
</dbReference>
<keyword evidence="1" id="KW-0802">TPR repeat</keyword>
<dbReference type="KEGG" id="copr:Cop2CBH44_18070"/>
<name>A0A7G1HYE3_9BACT</name>
<keyword evidence="3" id="KW-1185">Reference proteome</keyword>
<evidence type="ECO:0000313" key="3">
    <source>
        <dbReference type="Proteomes" id="UP000594042"/>
    </source>
</evidence>
<dbReference type="SMART" id="SM00028">
    <property type="entry name" value="TPR"/>
    <property type="match status" value="5"/>
</dbReference>
<sequence>MKKYLEYLCIGLLCLLSVVSCSVRKNTKATRAYHAMTTRFNVYFNGIENFKEQLKVMEDKYEDDYTRERIYMHPVSAYSNPKDVKPGGSFDRTIEKCQKAIQLHSIKKRPLRNSKKMSDPKYREFVTRDEYNPFIHNAWSLMGKAQYYKGDFLGASATFIYITRHFTWKPDLVAESRIWLARCYLEMGWLYEAEDVLQKINNDGLPDSQTTWFATVNADYLIRRGDYKQAIPFLKTAIKAEGNKRQKIRMTYLLAQLYAITGDNNAAYAAYERVIKKGPDYRTELNARIRQTEVFSGKDMEKILKNLTRMTRQAKNAEYLDQIYYAIGNLYLSRKDTAKAVANYILAAEKSTRNGKDKAISQLTLGKIYFDRRDYVKAQPCYAEALPLIDESYPDYSEIAKRSEVLDELVVHAQNVELQDSLQHLASLPEAERMNIIQKIIDDLIAEEKKAEEEARRQAYLEEQEGMMANMPVNNNGAKQPTVPTMNMGNGSNAWYFYNPALVSAGKTEFQRKWGRRKLEDDWRRRNKASFSMSDFADNNINYDEPEEGDIEEISDSIAKGDTISNVMQNPLSSDPKDPQFYVQQLPLTPEDIANSNEIISDGLFNMGLILKNKLEDMSAAISAFNELDHRFPDCEYILETYYNMYLMYMRMGDEVTAEVYKKRIIDRFPKSDYAIALADPNYLENLRNMDVMQDSLYNQTYEAYLANNSTKVHEYYELVSRKYPLSDLMPKFMFLNSLSYIGEKNIEAFQTGLKELLEKYPEADVSPVASGMLKGLAQGRTIATDGGSPKGMIWTMSLGGDGDSLSLSNDSVAPFTLDKDVPHSLVLVYETNSISSNQLLFDVAKYNFSNFLIKDFDLEIISFNEISMLIIKGFNNFDELSHYRKMIEGEKGIPLPPGVRPVMISDSNFKLLLDGRSFEDYFNFVQENQ</sequence>
<evidence type="ECO:0000313" key="2">
    <source>
        <dbReference type="EMBL" id="BCI63454.1"/>
    </source>
</evidence>
<dbReference type="Proteomes" id="UP000594042">
    <property type="component" value="Chromosome"/>
</dbReference>